<proteinExistence type="predicted"/>
<keyword evidence="1" id="KW-0812">Transmembrane</keyword>
<protein>
    <submittedName>
        <fullName evidence="2">Uncharacterized protein</fullName>
    </submittedName>
</protein>
<sequence length="136" mass="15024">MHTLARAGAHASARACEHTCTKSHGRTRGRGDFFKHARSFANTQAHTRICCNHARAHARTKAHSRLQACTSHTGKKAVNHSRSQAIAHADMRALMRENHLCLWHIVMALCGALVGVIPEYLKEKSSDSRYGIFSVA</sequence>
<name>A0A7S4BEE4_CHRCT</name>
<gene>
    <name evidence="2" type="ORF">PCAR00345_LOCUS15939</name>
</gene>
<dbReference type="EMBL" id="HBIZ01025167">
    <property type="protein sequence ID" value="CAE0763327.1"/>
    <property type="molecule type" value="Transcribed_RNA"/>
</dbReference>
<reference evidence="2" key="1">
    <citation type="submission" date="2021-01" db="EMBL/GenBank/DDBJ databases">
        <authorList>
            <person name="Corre E."/>
            <person name="Pelletier E."/>
            <person name="Niang G."/>
            <person name="Scheremetjew M."/>
            <person name="Finn R."/>
            <person name="Kale V."/>
            <person name="Holt S."/>
            <person name="Cochrane G."/>
            <person name="Meng A."/>
            <person name="Brown T."/>
            <person name="Cohen L."/>
        </authorList>
    </citation>
    <scope>NUCLEOTIDE SEQUENCE</scope>
    <source>
        <strain evidence="2">CCMP645</strain>
    </source>
</reference>
<organism evidence="2">
    <name type="scientific">Chrysotila carterae</name>
    <name type="common">Marine alga</name>
    <name type="synonym">Syracosphaera carterae</name>
    <dbReference type="NCBI Taxonomy" id="13221"/>
    <lineage>
        <taxon>Eukaryota</taxon>
        <taxon>Haptista</taxon>
        <taxon>Haptophyta</taxon>
        <taxon>Prymnesiophyceae</taxon>
        <taxon>Isochrysidales</taxon>
        <taxon>Isochrysidaceae</taxon>
        <taxon>Chrysotila</taxon>
    </lineage>
</organism>
<dbReference type="AlphaFoldDB" id="A0A7S4BEE4"/>
<evidence type="ECO:0000256" key="1">
    <source>
        <dbReference type="SAM" id="Phobius"/>
    </source>
</evidence>
<keyword evidence="1" id="KW-0472">Membrane</keyword>
<keyword evidence="1" id="KW-1133">Transmembrane helix</keyword>
<evidence type="ECO:0000313" key="2">
    <source>
        <dbReference type="EMBL" id="CAE0763327.1"/>
    </source>
</evidence>
<accession>A0A7S4BEE4</accession>
<feature type="transmembrane region" description="Helical" evidence="1">
    <location>
        <begin position="100"/>
        <end position="121"/>
    </location>
</feature>